<feature type="chain" id="PRO_5009209590" description="Outer membrane protein beta-barrel domain-containing protein" evidence="2">
    <location>
        <begin position="21"/>
        <end position="185"/>
    </location>
</feature>
<dbReference type="Proteomes" id="UP000175691">
    <property type="component" value="Unassembled WGS sequence"/>
</dbReference>
<organism evidence="4 5">
    <name type="scientific">Alteromonas confluentis</name>
    <dbReference type="NCBI Taxonomy" id="1656094"/>
    <lineage>
        <taxon>Bacteria</taxon>
        <taxon>Pseudomonadati</taxon>
        <taxon>Pseudomonadota</taxon>
        <taxon>Gammaproteobacteria</taxon>
        <taxon>Alteromonadales</taxon>
        <taxon>Alteromonadaceae</taxon>
        <taxon>Alteromonas/Salinimonas group</taxon>
        <taxon>Alteromonas</taxon>
    </lineage>
</organism>
<sequence>MKKGLLAVLLTAAVSLNVNATERMYGVATAGYADADFDVTSNDGVAYSLALGHQFSSKWYVEGGYLNLVDEDSGTDALKAQGLYLAVLGKAGGRLGELYYKLGVMNADVQGFESAEGNDCVATDLATAPVGMCAYDDGIVAGMVGLGFDYHIGLNSMLRMEALYVRGEEDFDATVLSIGYRYNFN</sequence>
<dbReference type="InterPro" id="IPR027385">
    <property type="entry name" value="Beta-barrel_OMP"/>
</dbReference>
<dbReference type="OrthoDB" id="6385920at2"/>
<feature type="signal peptide" evidence="2">
    <location>
        <begin position="1"/>
        <end position="20"/>
    </location>
</feature>
<dbReference type="RefSeq" id="WP_070125656.1">
    <property type="nucleotide sequence ID" value="NZ_MDHN01000028.1"/>
</dbReference>
<protein>
    <recommendedName>
        <fullName evidence="3">Outer membrane protein beta-barrel domain-containing protein</fullName>
    </recommendedName>
</protein>
<proteinExistence type="predicted"/>
<dbReference type="SUPFAM" id="SSF56925">
    <property type="entry name" value="OMPA-like"/>
    <property type="match status" value="1"/>
</dbReference>
<dbReference type="InterPro" id="IPR011250">
    <property type="entry name" value="OMP/PagP_B-barrel"/>
</dbReference>
<reference evidence="4 5" key="1">
    <citation type="submission" date="2016-08" db="EMBL/GenBank/DDBJ databases">
        <authorList>
            <person name="Seilhamer J.J."/>
        </authorList>
    </citation>
    <scope>NUCLEOTIDE SEQUENCE [LARGE SCALE GENOMIC DNA]</scope>
    <source>
        <strain evidence="4 5">KCTC 42603</strain>
    </source>
</reference>
<keyword evidence="5" id="KW-1185">Reference proteome</keyword>
<feature type="domain" description="Outer membrane protein beta-barrel" evidence="3">
    <location>
        <begin position="6"/>
        <end position="184"/>
    </location>
</feature>
<evidence type="ECO:0000313" key="4">
    <source>
        <dbReference type="EMBL" id="OFC70583.1"/>
    </source>
</evidence>
<gene>
    <name evidence="4" type="ORF">BFC18_12570</name>
</gene>
<evidence type="ECO:0000259" key="3">
    <source>
        <dbReference type="Pfam" id="PF13505"/>
    </source>
</evidence>
<dbReference type="EMBL" id="MDHN01000028">
    <property type="protein sequence ID" value="OFC70583.1"/>
    <property type="molecule type" value="Genomic_DNA"/>
</dbReference>
<dbReference type="Gene3D" id="2.40.160.20">
    <property type="match status" value="1"/>
</dbReference>
<comment type="caution">
    <text evidence="4">The sequence shown here is derived from an EMBL/GenBank/DDBJ whole genome shotgun (WGS) entry which is preliminary data.</text>
</comment>
<evidence type="ECO:0000313" key="5">
    <source>
        <dbReference type="Proteomes" id="UP000175691"/>
    </source>
</evidence>
<evidence type="ECO:0000256" key="1">
    <source>
        <dbReference type="ARBA" id="ARBA00022729"/>
    </source>
</evidence>
<dbReference type="Pfam" id="PF13505">
    <property type="entry name" value="OMP_b-brl"/>
    <property type="match status" value="1"/>
</dbReference>
<dbReference type="STRING" id="1656094.BFC18_12570"/>
<evidence type="ECO:0000256" key="2">
    <source>
        <dbReference type="SAM" id="SignalP"/>
    </source>
</evidence>
<keyword evidence="1 2" id="KW-0732">Signal</keyword>
<accession>A0A1E7ZAM5</accession>
<name>A0A1E7ZAM5_9ALTE</name>
<dbReference type="AlphaFoldDB" id="A0A1E7ZAM5"/>